<name>A0AB37Z3X9_9PSED</name>
<proteinExistence type="predicted"/>
<dbReference type="InterPro" id="IPR047057">
    <property type="entry name" value="MerR_fam"/>
</dbReference>
<feature type="domain" description="HTH merR-type" evidence="3">
    <location>
        <begin position="1"/>
        <end position="68"/>
    </location>
</feature>
<dbReference type="RefSeq" id="WP_090248614.1">
    <property type="nucleotide sequence ID" value="NZ_FMTL01000001.1"/>
</dbReference>
<organism evidence="4 5">
    <name type="scientific">Pseudomonas peli</name>
    <dbReference type="NCBI Taxonomy" id="592361"/>
    <lineage>
        <taxon>Bacteria</taxon>
        <taxon>Pseudomonadati</taxon>
        <taxon>Pseudomonadota</taxon>
        <taxon>Gammaproteobacteria</taxon>
        <taxon>Pseudomonadales</taxon>
        <taxon>Pseudomonadaceae</taxon>
        <taxon>Pseudomonas</taxon>
    </lineage>
</organism>
<evidence type="ECO:0000313" key="5">
    <source>
        <dbReference type="Proteomes" id="UP000242418"/>
    </source>
</evidence>
<keyword evidence="2" id="KW-0175">Coiled coil</keyword>
<evidence type="ECO:0000313" key="4">
    <source>
        <dbReference type="EMBL" id="SCW37939.1"/>
    </source>
</evidence>
<sequence length="124" mass="14073">MRIGELEKRSGASRHTLRYYESLGLISALRRDNNYREYSLQTLQDLGFIQQAQSMGFSLGEIGEILKAQREQQLDCAQGAELVSRKLVEVEQKLADLQQLRDYLRSEKLRLEASAAEQKPTAAG</sequence>
<dbReference type="PRINTS" id="PR00040">
    <property type="entry name" value="HTHMERR"/>
</dbReference>
<comment type="caution">
    <text evidence="4">The sequence shown here is derived from an EMBL/GenBank/DDBJ whole genome shotgun (WGS) entry which is preliminary data.</text>
</comment>
<evidence type="ECO:0000256" key="2">
    <source>
        <dbReference type="SAM" id="Coils"/>
    </source>
</evidence>
<evidence type="ECO:0000259" key="3">
    <source>
        <dbReference type="PROSITE" id="PS50937"/>
    </source>
</evidence>
<dbReference type="PANTHER" id="PTHR30204">
    <property type="entry name" value="REDOX-CYCLING DRUG-SENSING TRANSCRIPTIONAL ACTIVATOR SOXR"/>
    <property type="match status" value="1"/>
</dbReference>
<dbReference type="AlphaFoldDB" id="A0AB37Z3X9"/>
<accession>A0AB37Z3X9</accession>
<protein>
    <submittedName>
        <fullName evidence="4">Transcriptional regulator, MerR family</fullName>
    </submittedName>
</protein>
<dbReference type="InterPro" id="IPR000551">
    <property type="entry name" value="MerR-type_HTH_dom"/>
</dbReference>
<dbReference type="PANTHER" id="PTHR30204:SF92">
    <property type="entry name" value="HTH-TYPE TRANSCRIPTIONAL REGULATOR ZNTR"/>
    <property type="match status" value="1"/>
</dbReference>
<dbReference type="SUPFAM" id="SSF46955">
    <property type="entry name" value="Putative DNA-binding domain"/>
    <property type="match status" value="1"/>
</dbReference>
<dbReference type="GO" id="GO:0003677">
    <property type="term" value="F:DNA binding"/>
    <property type="evidence" value="ECO:0007669"/>
    <property type="project" value="UniProtKB-KW"/>
</dbReference>
<dbReference type="EMBL" id="FMTL01000001">
    <property type="protein sequence ID" value="SCW37939.1"/>
    <property type="molecule type" value="Genomic_DNA"/>
</dbReference>
<dbReference type="InterPro" id="IPR009061">
    <property type="entry name" value="DNA-bd_dom_put_sf"/>
</dbReference>
<keyword evidence="1" id="KW-0238">DNA-binding</keyword>
<dbReference type="Proteomes" id="UP000242418">
    <property type="component" value="Unassembled WGS sequence"/>
</dbReference>
<dbReference type="GO" id="GO:0003700">
    <property type="term" value="F:DNA-binding transcription factor activity"/>
    <property type="evidence" value="ECO:0007669"/>
    <property type="project" value="InterPro"/>
</dbReference>
<reference evidence="4 5" key="1">
    <citation type="submission" date="2016-10" db="EMBL/GenBank/DDBJ databases">
        <authorList>
            <person name="Varghese N."/>
            <person name="Submissions S."/>
        </authorList>
    </citation>
    <scope>NUCLEOTIDE SEQUENCE [LARGE SCALE GENOMIC DNA]</scope>
    <source>
        <strain evidence="4 5">DSM 17833</strain>
    </source>
</reference>
<dbReference type="SMART" id="SM00422">
    <property type="entry name" value="HTH_MERR"/>
    <property type="match status" value="1"/>
</dbReference>
<keyword evidence="5" id="KW-1185">Reference proteome</keyword>
<gene>
    <name evidence="4" type="ORF">SAMN05216370_0815</name>
</gene>
<dbReference type="Pfam" id="PF13411">
    <property type="entry name" value="MerR_1"/>
    <property type="match status" value="1"/>
</dbReference>
<dbReference type="PROSITE" id="PS50937">
    <property type="entry name" value="HTH_MERR_2"/>
    <property type="match status" value="1"/>
</dbReference>
<evidence type="ECO:0000256" key="1">
    <source>
        <dbReference type="ARBA" id="ARBA00023125"/>
    </source>
</evidence>
<feature type="coiled-coil region" evidence="2">
    <location>
        <begin position="80"/>
        <end position="107"/>
    </location>
</feature>
<dbReference type="Gene3D" id="1.10.1660.10">
    <property type="match status" value="1"/>
</dbReference>